<evidence type="ECO:0000256" key="5">
    <source>
        <dbReference type="ARBA" id="ARBA00018028"/>
    </source>
</evidence>
<comment type="subcellular location">
    <subcellularLocation>
        <location evidence="3">Chromosome</location>
    </subcellularLocation>
    <subcellularLocation>
        <location evidence="2">Nucleus</location>
    </subcellularLocation>
</comment>
<feature type="region of interest" description="Disordered" evidence="16">
    <location>
        <begin position="701"/>
        <end position="721"/>
    </location>
</feature>
<dbReference type="STRING" id="590646.G3BBE8"/>
<dbReference type="InterPro" id="IPR001214">
    <property type="entry name" value="SET_dom"/>
</dbReference>
<dbReference type="InterPro" id="IPR017923">
    <property type="entry name" value="TFIIS_N"/>
</dbReference>
<evidence type="ECO:0000259" key="18">
    <source>
        <dbReference type="PROSITE" id="PS50280"/>
    </source>
</evidence>
<dbReference type="SMART" id="SM00570">
    <property type="entry name" value="AWS"/>
    <property type="match status" value="1"/>
</dbReference>
<evidence type="ECO:0000256" key="12">
    <source>
        <dbReference type="ARBA" id="ARBA00023163"/>
    </source>
</evidence>
<dbReference type="GO" id="GO:0005694">
    <property type="term" value="C:chromosome"/>
    <property type="evidence" value="ECO:0007669"/>
    <property type="project" value="UniProtKB-SubCell"/>
</dbReference>
<feature type="domain" description="AWS" evidence="20">
    <location>
        <begin position="51"/>
        <end position="107"/>
    </location>
</feature>
<dbReference type="Gene3D" id="2.20.70.10">
    <property type="match status" value="1"/>
</dbReference>
<dbReference type="PROSITE" id="PS51568">
    <property type="entry name" value="SAM_MT43_SET2_1"/>
    <property type="match status" value="1"/>
</dbReference>
<keyword evidence="6" id="KW-0158">Chromosome</keyword>
<feature type="domain" description="SET" evidence="18">
    <location>
        <begin position="109"/>
        <end position="226"/>
    </location>
</feature>
<dbReference type="InterPro" id="IPR035441">
    <property type="entry name" value="TFIIS/LEDGF_dom_sf"/>
</dbReference>
<feature type="compositionally biased region" description="Polar residues" evidence="16">
    <location>
        <begin position="529"/>
        <end position="538"/>
    </location>
</feature>
<feature type="region of interest" description="Disordered" evidence="16">
    <location>
        <begin position="506"/>
        <end position="538"/>
    </location>
</feature>
<dbReference type="Gene3D" id="2.170.270.10">
    <property type="entry name" value="SET domain"/>
    <property type="match status" value="1"/>
</dbReference>
<feature type="region of interest" description="Disordered" evidence="16">
    <location>
        <begin position="436"/>
        <end position="490"/>
    </location>
</feature>
<dbReference type="GO" id="GO:0005634">
    <property type="term" value="C:nucleus"/>
    <property type="evidence" value="ECO:0007669"/>
    <property type="project" value="UniProtKB-SubCell"/>
</dbReference>
<dbReference type="Pfam" id="PF00856">
    <property type="entry name" value="SET"/>
    <property type="match status" value="1"/>
</dbReference>
<comment type="function">
    <text evidence="1">Histone methyltransferase that trimethylates histone H3 'Lys-36' forming H3K36me3. Involved in transcription elongation as well as in transcription repression.</text>
</comment>
<keyword evidence="7" id="KW-0678">Repressor</keyword>
<dbReference type="GO" id="GO:0006355">
    <property type="term" value="P:regulation of DNA-templated transcription"/>
    <property type="evidence" value="ECO:0007669"/>
    <property type="project" value="InterPro"/>
</dbReference>
<feature type="domain" description="Post-SET" evidence="19">
    <location>
        <begin position="233"/>
        <end position="249"/>
    </location>
</feature>
<evidence type="ECO:0000313" key="21">
    <source>
        <dbReference type="EMBL" id="EGV62172.1"/>
    </source>
</evidence>
<dbReference type="SUPFAM" id="SSF47676">
    <property type="entry name" value="Conserved domain common to transcription factors TFIIS, elongin A, CRSP70"/>
    <property type="match status" value="1"/>
</dbReference>
<dbReference type="InterPro" id="IPR006560">
    <property type="entry name" value="AWS_dom"/>
</dbReference>
<feature type="domain" description="WW" evidence="17">
    <location>
        <begin position="476"/>
        <end position="510"/>
    </location>
</feature>
<keyword evidence="10" id="KW-0949">S-adenosyl-L-methionine</keyword>
<dbReference type="OrthoDB" id="422362at2759"/>
<dbReference type="PROSITE" id="PS50280">
    <property type="entry name" value="SET"/>
    <property type="match status" value="1"/>
</dbReference>
<evidence type="ECO:0000259" key="20">
    <source>
        <dbReference type="PROSITE" id="PS51215"/>
    </source>
</evidence>
<evidence type="ECO:0000256" key="2">
    <source>
        <dbReference type="ARBA" id="ARBA00004123"/>
    </source>
</evidence>
<comment type="catalytic activity">
    <reaction evidence="15">
        <text>L-lysyl(36)-[histone H3] + 3 S-adenosyl-L-methionine = N(6),N(6),N(6)-trimethyl-L-lysyl(36)-[histone H3] + 3 S-adenosyl-L-homocysteine + 3 H(+)</text>
        <dbReference type="Rhea" id="RHEA:60324"/>
        <dbReference type="Rhea" id="RHEA-COMP:9785"/>
        <dbReference type="Rhea" id="RHEA-COMP:15536"/>
        <dbReference type="ChEBI" id="CHEBI:15378"/>
        <dbReference type="ChEBI" id="CHEBI:29969"/>
        <dbReference type="ChEBI" id="CHEBI:57856"/>
        <dbReference type="ChEBI" id="CHEBI:59789"/>
        <dbReference type="ChEBI" id="CHEBI:61961"/>
        <dbReference type="EC" id="2.1.1.359"/>
    </reaction>
</comment>
<dbReference type="SUPFAM" id="SSF51045">
    <property type="entry name" value="WW domain"/>
    <property type="match status" value="1"/>
</dbReference>
<dbReference type="PROSITE" id="PS50020">
    <property type="entry name" value="WW_DOMAIN_2"/>
    <property type="match status" value="1"/>
</dbReference>
<keyword evidence="13" id="KW-0539">Nucleus</keyword>
<dbReference type="eggNOG" id="KOG4442">
    <property type="taxonomic scope" value="Eukaryota"/>
</dbReference>
<dbReference type="InterPro" id="IPR013257">
    <property type="entry name" value="SRI"/>
</dbReference>
<gene>
    <name evidence="21" type="ORF">CANTEDRAFT_99232</name>
</gene>
<dbReference type="PROSITE" id="PS50868">
    <property type="entry name" value="POST_SET"/>
    <property type="match status" value="1"/>
</dbReference>
<dbReference type="CDD" id="cd19172">
    <property type="entry name" value="SET_SETD2"/>
    <property type="match status" value="1"/>
</dbReference>
<dbReference type="SMART" id="SM00456">
    <property type="entry name" value="WW"/>
    <property type="match status" value="1"/>
</dbReference>
<dbReference type="InterPro" id="IPR001202">
    <property type="entry name" value="WW_dom"/>
</dbReference>
<evidence type="ECO:0000256" key="15">
    <source>
        <dbReference type="ARBA" id="ARBA00047545"/>
    </source>
</evidence>
<evidence type="ECO:0000256" key="10">
    <source>
        <dbReference type="ARBA" id="ARBA00022691"/>
    </source>
</evidence>
<evidence type="ECO:0000256" key="16">
    <source>
        <dbReference type="SAM" id="MobiDB-lite"/>
    </source>
</evidence>
<dbReference type="GeneID" id="18250839"/>
<dbReference type="EC" id="2.1.1.359" evidence="4"/>
<dbReference type="PANTHER" id="PTHR22884">
    <property type="entry name" value="SET DOMAIN PROTEINS"/>
    <property type="match status" value="1"/>
</dbReference>
<evidence type="ECO:0000256" key="14">
    <source>
        <dbReference type="ARBA" id="ARBA00030091"/>
    </source>
</evidence>
<dbReference type="Gene3D" id="1.20.930.10">
    <property type="entry name" value="Conserved domain common to transcription factors TFIIS, elongin A, CRSP70"/>
    <property type="match status" value="1"/>
</dbReference>
<evidence type="ECO:0000256" key="8">
    <source>
        <dbReference type="ARBA" id="ARBA00022603"/>
    </source>
</evidence>
<keyword evidence="9" id="KW-0808">Transferase</keyword>
<dbReference type="SMART" id="SM00317">
    <property type="entry name" value="SET"/>
    <property type="match status" value="1"/>
</dbReference>
<dbReference type="EMBL" id="GL996527">
    <property type="protein sequence ID" value="EGV62172.1"/>
    <property type="molecule type" value="Genomic_DNA"/>
</dbReference>
<dbReference type="InterPro" id="IPR025788">
    <property type="entry name" value="Set2_fungi"/>
</dbReference>
<keyword evidence="11" id="KW-0805">Transcription regulation</keyword>
<evidence type="ECO:0000256" key="4">
    <source>
        <dbReference type="ARBA" id="ARBA00012178"/>
    </source>
</evidence>
<evidence type="ECO:0000256" key="3">
    <source>
        <dbReference type="ARBA" id="ARBA00004286"/>
    </source>
</evidence>
<dbReference type="InterPro" id="IPR046341">
    <property type="entry name" value="SET_dom_sf"/>
</dbReference>
<dbReference type="InterPro" id="IPR044437">
    <property type="entry name" value="SETD2/Set2_SET"/>
</dbReference>
<keyword evidence="12" id="KW-0804">Transcription</keyword>
<dbReference type="AlphaFoldDB" id="G3BBE8"/>
<dbReference type="GO" id="GO:0032259">
    <property type="term" value="P:methylation"/>
    <property type="evidence" value="ECO:0007669"/>
    <property type="project" value="UniProtKB-KW"/>
</dbReference>
<evidence type="ECO:0000256" key="1">
    <source>
        <dbReference type="ARBA" id="ARBA00003901"/>
    </source>
</evidence>
<keyword evidence="22" id="KW-1185">Reference proteome</keyword>
<accession>G3BBE8</accession>
<evidence type="ECO:0000259" key="17">
    <source>
        <dbReference type="PROSITE" id="PS50020"/>
    </source>
</evidence>
<evidence type="ECO:0000256" key="11">
    <source>
        <dbReference type="ARBA" id="ARBA00023015"/>
    </source>
</evidence>
<evidence type="ECO:0000256" key="13">
    <source>
        <dbReference type="ARBA" id="ARBA00023242"/>
    </source>
</evidence>
<dbReference type="Pfam" id="PF00397">
    <property type="entry name" value="WW"/>
    <property type="match status" value="1"/>
</dbReference>
<protein>
    <recommendedName>
        <fullName evidence="5">Histone-lysine N-methyltransferase, H3 lysine-36 specific</fullName>
        <ecNumber evidence="4">2.1.1.359</ecNumber>
    </recommendedName>
    <alternativeName>
        <fullName evidence="14">SET domain-containing protein 2</fullName>
    </alternativeName>
</protein>
<sequence length="721" mass="82668">MSESEDDKQQQRRTPPVFLDCESATEEALQTFTQITACSYQNKSIGDSGQNENMTCDCHEKVEETTNVNHACGDDSGCINRATSVECMAGACNCGDRCQNQRFQRCEYAAISVFQTEKKGYGVRADTALDEGSFIYEYIGEVIDEATFRRRMVDYDSRQLRHFYFMMLKKDAFIDATEKGALARFVNHSCSPNAYVDKWVVGDKLRMGIFAKRHIARGEEITFDYNVDRYGAQSQPCYCGEPNCIKFMGGKTQTDAALLLPDGISEALGVTPRHERQWLKENKHLRTKQQNNDATINEAFVKSVEVSEIEEQDVNRVMAAMMKSHDANINRKLVERIYLTDDENVNRQIVRMHGYKTLSALLKSQTTDPDTTVKILKVLAKWPKMTRNKIQSSQIEDVVKDIRAHTNNREIRSLSVALLDEWGKLQMAYRIPKVSHSDAGQISYGRNPRSSSPEKLQDPNPVKHEEPEPQDPSSQTELPPGWESALDPNTNTMYYFNRDLGETTWERPQVKPKLKLKPVPVPRGPRQDSPPQRSTNNYNESQIAEMEAQRLDQEKQMLWQQNLNKQKSLQELILQSQREAEERKAMDLRLKQELTDKARARAKAKSKVKGSKSSGTTSSVEKRWSSLFAKYVPNLIKKHTEEIGKDNVKQCAREMVKVLVMKEMNKDATREPPADFEKSKLKQVKEFTGSYMDKFMIKYRQKHSKRHGEETEGTIKRTKLT</sequence>
<dbReference type="InterPro" id="IPR050777">
    <property type="entry name" value="SET2_Histone-Lys_MeTrsfase"/>
</dbReference>
<dbReference type="PROSITE" id="PS51215">
    <property type="entry name" value="AWS"/>
    <property type="match status" value="1"/>
</dbReference>
<reference evidence="21 22" key="1">
    <citation type="journal article" date="2011" name="Proc. Natl. Acad. Sci. U.S.A.">
        <title>Comparative genomics of xylose-fermenting fungi for enhanced biofuel production.</title>
        <authorList>
            <person name="Wohlbach D.J."/>
            <person name="Kuo A."/>
            <person name="Sato T.K."/>
            <person name="Potts K.M."/>
            <person name="Salamov A.A."/>
            <person name="LaButti K.M."/>
            <person name="Sun H."/>
            <person name="Clum A."/>
            <person name="Pangilinan J.L."/>
            <person name="Lindquist E.A."/>
            <person name="Lucas S."/>
            <person name="Lapidus A."/>
            <person name="Jin M."/>
            <person name="Gunawan C."/>
            <person name="Balan V."/>
            <person name="Dale B.E."/>
            <person name="Jeffries T.W."/>
            <person name="Zinkel R."/>
            <person name="Barry K.W."/>
            <person name="Grigoriev I.V."/>
            <person name="Gasch A.P."/>
        </authorList>
    </citation>
    <scope>NUCLEOTIDE SEQUENCE [LARGE SCALE GENOMIC DNA]</scope>
    <source>
        <strain evidence="22">ATCC 10573 / BCRC 21748 / CBS 615 / JCM 9827 / NBRC 10315 / NRRL Y-1498 / VKM Y-70</strain>
    </source>
</reference>
<dbReference type="FunFam" id="2.170.270.10:FF:000033">
    <property type="entry name" value="Histone-lysine N-methyltransferase"/>
    <property type="match status" value="1"/>
</dbReference>
<dbReference type="Pfam" id="PF08711">
    <property type="entry name" value="Med26"/>
    <property type="match status" value="1"/>
</dbReference>
<dbReference type="Pfam" id="PF08236">
    <property type="entry name" value="SRI"/>
    <property type="match status" value="1"/>
</dbReference>
<evidence type="ECO:0000259" key="19">
    <source>
        <dbReference type="PROSITE" id="PS50868"/>
    </source>
</evidence>
<organism evidence="22">
    <name type="scientific">Candida tenuis (strain ATCC 10573 / BCRC 21748 / CBS 615 / JCM 9827 / NBRC 10315 / NRRL Y-1498 / VKM Y-70)</name>
    <name type="common">Yeast</name>
    <name type="synonym">Yamadazyma tenuis</name>
    <dbReference type="NCBI Taxonomy" id="590646"/>
    <lineage>
        <taxon>Eukaryota</taxon>
        <taxon>Fungi</taxon>
        <taxon>Dikarya</taxon>
        <taxon>Ascomycota</taxon>
        <taxon>Saccharomycotina</taxon>
        <taxon>Pichiomycetes</taxon>
        <taxon>Debaryomycetaceae</taxon>
        <taxon>Yamadazyma</taxon>
    </lineage>
</organism>
<dbReference type="InterPro" id="IPR036020">
    <property type="entry name" value="WW_dom_sf"/>
</dbReference>
<evidence type="ECO:0000256" key="9">
    <source>
        <dbReference type="ARBA" id="ARBA00022679"/>
    </source>
</evidence>
<dbReference type="KEGG" id="cten:18250839"/>
<dbReference type="SMART" id="SM00508">
    <property type="entry name" value="PostSET"/>
    <property type="match status" value="1"/>
</dbReference>
<evidence type="ECO:0000256" key="7">
    <source>
        <dbReference type="ARBA" id="ARBA00022491"/>
    </source>
</evidence>
<dbReference type="Gene3D" id="1.10.1740.100">
    <property type="entry name" value="Set2, Rpb1 interacting domain"/>
    <property type="match status" value="1"/>
</dbReference>
<keyword evidence="8" id="KW-0489">Methyltransferase</keyword>
<dbReference type="InterPro" id="IPR003616">
    <property type="entry name" value="Post-SET_dom"/>
</dbReference>
<dbReference type="HOGENOM" id="CLU_008492_1_1_1"/>
<feature type="compositionally biased region" description="Basic and acidic residues" evidence="16">
    <location>
        <begin position="455"/>
        <end position="467"/>
    </location>
</feature>
<dbReference type="Proteomes" id="UP000000707">
    <property type="component" value="Unassembled WGS sequence"/>
</dbReference>
<dbReference type="SUPFAM" id="SSF82199">
    <property type="entry name" value="SET domain"/>
    <property type="match status" value="1"/>
</dbReference>
<proteinExistence type="predicted"/>
<evidence type="ECO:0000313" key="22">
    <source>
        <dbReference type="Proteomes" id="UP000000707"/>
    </source>
</evidence>
<name>G3BBE8_CANTC</name>
<dbReference type="PROSITE" id="PS01159">
    <property type="entry name" value="WW_DOMAIN_1"/>
    <property type="match status" value="1"/>
</dbReference>
<dbReference type="CDD" id="cd00201">
    <property type="entry name" value="WW"/>
    <property type="match status" value="1"/>
</dbReference>
<evidence type="ECO:0000256" key="6">
    <source>
        <dbReference type="ARBA" id="ARBA00022454"/>
    </source>
</evidence>
<dbReference type="InterPro" id="IPR038190">
    <property type="entry name" value="SRI_sf"/>
</dbReference>
<dbReference type="GO" id="GO:0140955">
    <property type="term" value="F:histone H3K36 trimethyltransferase activity"/>
    <property type="evidence" value="ECO:0007669"/>
    <property type="project" value="UniProtKB-EC"/>
</dbReference>
<dbReference type="Pfam" id="PF17907">
    <property type="entry name" value="AWS"/>
    <property type="match status" value="1"/>
</dbReference>